<dbReference type="Proteomes" id="UP000063429">
    <property type="component" value="Chromosome"/>
</dbReference>
<dbReference type="InterPro" id="IPR003018">
    <property type="entry name" value="GAF"/>
</dbReference>
<feature type="domain" description="EAL" evidence="1">
    <location>
        <begin position="334"/>
        <end position="583"/>
    </location>
</feature>
<dbReference type="PROSITE" id="PS50883">
    <property type="entry name" value="EAL"/>
    <property type="match status" value="1"/>
</dbReference>
<name>A0ABN4I0B3_9BURK</name>
<dbReference type="Pfam" id="PF00990">
    <property type="entry name" value="GGDEF"/>
    <property type="match status" value="1"/>
</dbReference>
<dbReference type="InterPro" id="IPR029787">
    <property type="entry name" value="Nucleotide_cyclase"/>
</dbReference>
<evidence type="ECO:0000259" key="1">
    <source>
        <dbReference type="PROSITE" id="PS50883"/>
    </source>
</evidence>
<dbReference type="PANTHER" id="PTHR33121:SF19">
    <property type="entry name" value="CYCLIC DI-GMP PHOSPHODIESTERASE PA2567"/>
    <property type="match status" value="1"/>
</dbReference>
<feature type="domain" description="GGDEF" evidence="2">
    <location>
        <begin position="191"/>
        <end position="325"/>
    </location>
</feature>
<dbReference type="PANTHER" id="PTHR33121">
    <property type="entry name" value="CYCLIC DI-GMP PHOSPHODIESTERASE PDEF"/>
    <property type="match status" value="1"/>
</dbReference>
<sequence length="583" mass="65147">MDTRETERILALQQIDALAVLDSKVADGLEHITQLAARHFKVPMAFISLIDGERQWIKRSVGLALRETPRKESFCDYTIRTAEPMVIEDTLLDPRFRDFPLVTGPSAVRFYAGAPLLTADGHAIGSFCIADKTPRTLSEDDRAQLQRMASLVMSHLSLRRAVDRLDPISGMANSHQLADELDLLVSMGAVEKRALVYLDMPDAAAAHDIASALGAAAYDELIRNTGRRLQTLMHEHATVFHIVGTRFALLSHAHDVESFHAVLDGMDEAFDAPLHIQNIPLNLALNAGMVSFNTDRDGVLDAPRKALAAIKQAQSEQRRWSIYNEQEDDTHRRAFRLLNDIPQVLHADEFRLVFQPKLALAGNTCHSAEALLRWTHAELGPISPAEFIPLVEKTALVKPVTDWVLENAFRQMRAWAAIGKHPKIALNVSARNLEEPNICARLAGLCNRYDISPSQIEIECTEGLWMNSEKVLQTLHDIRSLGMSIALDDFGTGYSNFSYLQYVPATTVKLDQSLIRNVHASQRDQRIVRSIIALAKDLDYRIVAEGVETEEIMGLVKEWGCNEVQGYFFARPVAADEFLTYLT</sequence>
<dbReference type="InterPro" id="IPR050706">
    <property type="entry name" value="Cyclic-di-GMP_PDE-like"/>
</dbReference>
<dbReference type="InterPro" id="IPR035919">
    <property type="entry name" value="EAL_sf"/>
</dbReference>
<dbReference type="SMART" id="SM00065">
    <property type="entry name" value="GAF"/>
    <property type="match status" value="1"/>
</dbReference>
<evidence type="ECO:0000313" key="4">
    <source>
        <dbReference type="Proteomes" id="UP000063429"/>
    </source>
</evidence>
<dbReference type="Pfam" id="PF01590">
    <property type="entry name" value="GAF"/>
    <property type="match status" value="1"/>
</dbReference>
<proteinExistence type="predicted"/>
<dbReference type="Pfam" id="PF00563">
    <property type="entry name" value="EAL"/>
    <property type="match status" value="1"/>
</dbReference>
<dbReference type="InterPro" id="IPR001633">
    <property type="entry name" value="EAL_dom"/>
</dbReference>
<organism evidence="3 4">
    <name type="scientific">Herbaspirillum hiltneri N3</name>
    <dbReference type="NCBI Taxonomy" id="1262470"/>
    <lineage>
        <taxon>Bacteria</taxon>
        <taxon>Pseudomonadati</taxon>
        <taxon>Pseudomonadota</taxon>
        <taxon>Betaproteobacteria</taxon>
        <taxon>Burkholderiales</taxon>
        <taxon>Oxalobacteraceae</taxon>
        <taxon>Herbaspirillum</taxon>
    </lineage>
</organism>
<evidence type="ECO:0000259" key="2">
    <source>
        <dbReference type="PROSITE" id="PS50887"/>
    </source>
</evidence>
<dbReference type="InterPro" id="IPR029016">
    <property type="entry name" value="GAF-like_dom_sf"/>
</dbReference>
<dbReference type="EMBL" id="CP011409">
    <property type="protein sequence ID" value="AKZ64453.1"/>
    <property type="molecule type" value="Genomic_DNA"/>
</dbReference>
<dbReference type="SMART" id="SM00052">
    <property type="entry name" value="EAL"/>
    <property type="match status" value="1"/>
</dbReference>
<dbReference type="Gene3D" id="3.20.20.450">
    <property type="entry name" value="EAL domain"/>
    <property type="match status" value="1"/>
</dbReference>
<dbReference type="SUPFAM" id="SSF55073">
    <property type="entry name" value="Nucleotide cyclase"/>
    <property type="match status" value="1"/>
</dbReference>
<dbReference type="RefSeq" id="WP_053199989.1">
    <property type="nucleotide sequence ID" value="NZ_CP011409.1"/>
</dbReference>
<dbReference type="SMART" id="SM00267">
    <property type="entry name" value="GGDEF"/>
    <property type="match status" value="1"/>
</dbReference>
<keyword evidence="4" id="KW-1185">Reference proteome</keyword>
<gene>
    <name evidence="3" type="ORF">F506_18925</name>
</gene>
<protein>
    <submittedName>
        <fullName evidence="3">Diguanylate phosphodiesterase</fullName>
    </submittedName>
</protein>
<accession>A0ABN4I0B3</accession>
<evidence type="ECO:0000313" key="3">
    <source>
        <dbReference type="EMBL" id="AKZ64453.1"/>
    </source>
</evidence>
<dbReference type="PROSITE" id="PS50887">
    <property type="entry name" value="GGDEF"/>
    <property type="match status" value="1"/>
</dbReference>
<dbReference type="CDD" id="cd01948">
    <property type="entry name" value="EAL"/>
    <property type="match status" value="1"/>
</dbReference>
<reference evidence="4" key="1">
    <citation type="journal article" date="2015" name="Genome Announc.">
        <title>Complete Genome Sequence of Herbaspirillum hiltneri N3 (DSM 17495), Isolated from Surface-Sterilized Wheat Roots.</title>
        <authorList>
            <person name="Guizelini D."/>
            <person name="Saizaki P.M."/>
            <person name="Coimbra N.A."/>
            <person name="Weiss V.A."/>
            <person name="Faoro H."/>
            <person name="Sfeir M.Z."/>
            <person name="Baura V.A."/>
            <person name="Monteiro R.A."/>
            <person name="Chubatsu L.S."/>
            <person name="Souza E.M."/>
            <person name="Cruz L.M."/>
            <person name="Pedrosa F.O."/>
            <person name="Raittz R.T."/>
            <person name="Marchaukoski J.N."/>
            <person name="Steffens M.B."/>
        </authorList>
    </citation>
    <scope>NUCLEOTIDE SEQUENCE [LARGE SCALE GENOMIC DNA]</scope>
    <source>
        <strain evidence="4">N3</strain>
    </source>
</reference>
<dbReference type="Gene3D" id="3.30.450.40">
    <property type="match status" value="1"/>
</dbReference>
<dbReference type="SUPFAM" id="SSF141868">
    <property type="entry name" value="EAL domain-like"/>
    <property type="match status" value="1"/>
</dbReference>
<dbReference type="InterPro" id="IPR000160">
    <property type="entry name" value="GGDEF_dom"/>
</dbReference>
<dbReference type="InterPro" id="IPR043128">
    <property type="entry name" value="Rev_trsase/Diguanyl_cyclase"/>
</dbReference>
<dbReference type="SUPFAM" id="SSF55781">
    <property type="entry name" value="GAF domain-like"/>
    <property type="match status" value="1"/>
</dbReference>
<dbReference type="Gene3D" id="3.30.70.270">
    <property type="match status" value="1"/>
</dbReference>